<dbReference type="PANTHER" id="PTHR43537">
    <property type="entry name" value="TRANSCRIPTIONAL REGULATOR, GNTR FAMILY"/>
    <property type="match status" value="1"/>
</dbReference>
<dbReference type="RefSeq" id="WP_004581231.1">
    <property type="nucleotide sequence ID" value="NZ_AP028878.1"/>
</dbReference>
<evidence type="ECO:0000256" key="2">
    <source>
        <dbReference type="ARBA" id="ARBA00023125"/>
    </source>
</evidence>
<dbReference type="InterPro" id="IPR000524">
    <property type="entry name" value="Tscrpt_reg_HTH_GntR"/>
</dbReference>
<dbReference type="OrthoDB" id="9028214at2"/>
<sequence length="222" mass="24374">MSTLSSVAAQALQRKIVSADYSPGERLPSQRELALSLGISRTSLREAISMLEALGLVRSHPGKGVYVSERAVHDEVPKGPSGITPESIFQLRYIVEPAAAALAARYASEAVNQLQETQDGLERALHKLDLVSAAEWDLEFHKRLARLSGNPSLAAVMQQSEIKIGYSLRLPFANTQRIWETVDEHKSIIQAVADGDAERAREAIQRHLLCAASRIGIRFEQP</sequence>
<evidence type="ECO:0000256" key="1">
    <source>
        <dbReference type="ARBA" id="ARBA00023015"/>
    </source>
</evidence>
<dbReference type="GO" id="GO:0003700">
    <property type="term" value="F:DNA-binding transcription factor activity"/>
    <property type="evidence" value="ECO:0007669"/>
    <property type="project" value="InterPro"/>
</dbReference>
<comment type="caution">
    <text evidence="5">The sequence shown here is derived from an EMBL/GenBank/DDBJ whole genome shotgun (WGS) entry which is preliminary data.</text>
</comment>
<dbReference type="AlphaFoldDB" id="N6WNB3"/>
<keyword evidence="3" id="KW-0804">Transcription</keyword>
<dbReference type="PATRIC" id="fig|626887.3.peg.3287"/>
<dbReference type="eggNOG" id="COG2186">
    <property type="taxonomic scope" value="Bacteria"/>
</dbReference>
<keyword evidence="1" id="KW-0805">Transcription regulation</keyword>
<dbReference type="Gene3D" id="1.20.120.530">
    <property type="entry name" value="GntR ligand-binding domain-like"/>
    <property type="match status" value="1"/>
</dbReference>
<keyword evidence="6" id="KW-1185">Reference proteome</keyword>
<keyword evidence="2" id="KW-0238">DNA-binding</keyword>
<dbReference type="CDD" id="cd07377">
    <property type="entry name" value="WHTH_GntR"/>
    <property type="match status" value="1"/>
</dbReference>
<dbReference type="Proteomes" id="UP000013165">
    <property type="component" value="Unassembled WGS sequence"/>
</dbReference>
<dbReference type="SUPFAM" id="SSF48008">
    <property type="entry name" value="GntR ligand-binding domain-like"/>
    <property type="match status" value="1"/>
</dbReference>
<dbReference type="SUPFAM" id="SSF46785">
    <property type="entry name" value="Winged helix' DNA-binding domain"/>
    <property type="match status" value="1"/>
</dbReference>
<dbReference type="InterPro" id="IPR036388">
    <property type="entry name" value="WH-like_DNA-bd_sf"/>
</dbReference>
<dbReference type="InterPro" id="IPR011711">
    <property type="entry name" value="GntR_C"/>
</dbReference>
<dbReference type="EMBL" id="APLQ01000014">
    <property type="protein sequence ID" value="ENO13006.1"/>
    <property type="molecule type" value="Genomic_DNA"/>
</dbReference>
<reference evidence="5 6" key="1">
    <citation type="journal article" date="2013" name="Genome Announc.">
        <title>Genome Sequence of the Polycyclic Aromatic Hydrocarbon-Degrading Bacterium Strain Marinobacter nanhaiticus D15-8WT.</title>
        <authorList>
            <person name="Cui Z."/>
            <person name="Gao W."/>
            <person name="Li Q."/>
            <person name="Xu G."/>
            <person name="Zheng L."/>
        </authorList>
    </citation>
    <scope>NUCLEOTIDE SEQUENCE [LARGE SCALE GENOMIC DNA]</scope>
    <source>
        <strain evidence="5 6">D15-8W</strain>
    </source>
</reference>
<dbReference type="HOGENOM" id="CLU_017584_9_3_6"/>
<dbReference type="InterPro" id="IPR008920">
    <property type="entry name" value="TF_FadR/GntR_C"/>
</dbReference>
<gene>
    <name evidence="5" type="ORF">J057_16450</name>
</gene>
<dbReference type="SMART" id="SM00345">
    <property type="entry name" value="HTH_GNTR"/>
    <property type="match status" value="1"/>
</dbReference>
<evidence type="ECO:0000313" key="5">
    <source>
        <dbReference type="EMBL" id="ENO13006.1"/>
    </source>
</evidence>
<dbReference type="PRINTS" id="PR00035">
    <property type="entry name" value="HTHGNTR"/>
</dbReference>
<proteinExistence type="predicted"/>
<dbReference type="PANTHER" id="PTHR43537:SF24">
    <property type="entry name" value="GLUCONATE OPERON TRANSCRIPTIONAL REPRESSOR"/>
    <property type="match status" value="1"/>
</dbReference>
<evidence type="ECO:0000259" key="4">
    <source>
        <dbReference type="PROSITE" id="PS50949"/>
    </source>
</evidence>
<evidence type="ECO:0000313" key="6">
    <source>
        <dbReference type="Proteomes" id="UP000013165"/>
    </source>
</evidence>
<feature type="domain" description="HTH gntR-type" evidence="4">
    <location>
        <begin position="2"/>
        <end position="70"/>
    </location>
</feature>
<dbReference type="PROSITE" id="PS50949">
    <property type="entry name" value="HTH_GNTR"/>
    <property type="match status" value="1"/>
</dbReference>
<dbReference type="InterPro" id="IPR036390">
    <property type="entry name" value="WH_DNA-bd_sf"/>
</dbReference>
<dbReference type="SMART" id="SM00895">
    <property type="entry name" value="FCD"/>
    <property type="match status" value="1"/>
</dbReference>
<dbReference type="STRING" id="626887.J057_16450"/>
<dbReference type="GO" id="GO:0003677">
    <property type="term" value="F:DNA binding"/>
    <property type="evidence" value="ECO:0007669"/>
    <property type="project" value="UniProtKB-KW"/>
</dbReference>
<name>N6WNB3_9GAMM</name>
<dbReference type="Pfam" id="PF07729">
    <property type="entry name" value="FCD"/>
    <property type="match status" value="1"/>
</dbReference>
<dbReference type="Pfam" id="PF00392">
    <property type="entry name" value="GntR"/>
    <property type="match status" value="1"/>
</dbReference>
<evidence type="ECO:0000256" key="3">
    <source>
        <dbReference type="ARBA" id="ARBA00023163"/>
    </source>
</evidence>
<accession>N6WNB3</accession>
<protein>
    <submittedName>
        <fullName evidence="5">FadR family transcriptional regulator</fullName>
    </submittedName>
</protein>
<organism evidence="5 6">
    <name type="scientific">Marinobacter nanhaiticus D15-8W</name>
    <dbReference type="NCBI Taxonomy" id="626887"/>
    <lineage>
        <taxon>Bacteria</taxon>
        <taxon>Pseudomonadati</taxon>
        <taxon>Pseudomonadota</taxon>
        <taxon>Gammaproteobacteria</taxon>
        <taxon>Pseudomonadales</taxon>
        <taxon>Marinobacteraceae</taxon>
        <taxon>Marinobacter</taxon>
    </lineage>
</organism>
<dbReference type="Gene3D" id="1.10.10.10">
    <property type="entry name" value="Winged helix-like DNA-binding domain superfamily/Winged helix DNA-binding domain"/>
    <property type="match status" value="1"/>
</dbReference>